<gene>
    <name evidence="2" type="ORF">FXB38_03150</name>
</gene>
<organism evidence="2 3">
    <name type="scientific">Bradyrhizobium cytisi</name>
    <dbReference type="NCBI Taxonomy" id="515489"/>
    <lineage>
        <taxon>Bacteria</taxon>
        <taxon>Pseudomonadati</taxon>
        <taxon>Pseudomonadota</taxon>
        <taxon>Alphaproteobacteria</taxon>
        <taxon>Hyphomicrobiales</taxon>
        <taxon>Nitrobacteraceae</taxon>
        <taxon>Bradyrhizobium</taxon>
    </lineage>
</organism>
<keyword evidence="1" id="KW-0732">Signal</keyword>
<sequence length="511" mass="51860">MRHVRAALLVLIAWTAPAVAQQYSNVPGLTVIGRLGYPGDTGPSQPIPFATLQTYLGSVFGPGSATIGNLVLWNNVTGTLLKDGGSITAFGITLVGAANAAAAYGVLGVIPCAQTAALTGDITKPSGSCVTTLAYNYTTSLTGGSARAIRSKLGDVIEAADWGVVCDGSTDTRVALQSAIDNTPEGGTLRISKQSTTGACVVSKSAGPFALSVSKPIHLLCDSSVAIKPNSTLGTTSSVNDVIHLFGHIDGINWQTIIEGCLIGDPSAASRYGRHGLVFDTTTASTYFRAPVIKNVYIQAGTSGSGYGIALLNSVVNNPNGGIYQADIGAGSIIQGGILLSGTGDSINIHDAIIPYNATASADNNGIFIDVANGGSGMAGNTTLRNLNFSQPKGVNVSCAYNLLIDGGEYEGQATLTGNALIDVSGATCTVVGTKIRNAQIQYTAGFGTPLLCRITANVGHIVFDGNTLATPTSYTPCSNASTALQVGPNSWNTGATHFSGTAAANTFGGG</sequence>
<protein>
    <recommendedName>
        <fullName evidence="4">Right-handed parallel beta-helix repeat-containing protein</fullName>
    </recommendedName>
</protein>
<proteinExistence type="predicted"/>
<comment type="caution">
    <text evidence="2">The sequence shown here is derived from an EMBL/GenBank/DDBJ whole genome shotgun (WGS) entry which is preliminary data.</text>
</comment>
<dbReference type="SUPFAM" id="SSF51126">
    <property type="entry name" value="Pectin lyase-like"/>
    <property type="match status" value="1"/>
</dbReference>
<evidence type="ECO:0000313" key="3">
    <source>
        <dbReference type="Proteomes" id="UP000324853"/>
    </source>
</evidence>
<keyword evidence="3" id="KW-1185">Reference proteome</keyword>
<dbReference type="InterPro" id="IPR011050">
    <property type="entry name" value="Pectin_lyase_fold/virulence"/>
</dbReference>
<accession>A0A5S4XE76</accession>
<feature type="chain" id="PRO_5024389588" description="Right-handed parallel beta-helix repeat-containing protein" evidence="1">
    <location>
        <begin position="21"/>
        <end position="511"/>
    </location>
</feature>
<dbReference type="InterPro" id="IPR012334">
    <property type="entry name" value="Pectin_lyas_fold"/>
</dbReference>
<name>A0A5S4XE76_9BRAD</name>
<dbReference type="AlphaFoldDB" id="A0A5S4XE76"/>
<evidence type="ECO:0000313" key="2">
    <source>
        <dbReference type="EMBL" id="TYL87790.1"/>
    </source>
</evidence>
<dbReference type="Proteomes" id="UP000324853">
    <property type="component" value="Unassembled WGS sequence"/>
</dbReference>
<dbReference type="Gene3D" id="2.160.20.10">
    <property type="entry name" value="Single-stranded right-handed beta-helix, Pectin lyase-like"/>
    <property type="match status" value="1"/>
</dbReference>
<dbReference type="OrthoDB" id="8255051at2"/>
<evidence type="ECO:0000256" key="1">
    <source>
        <dbReference type="SAM" id="SignalP"/>
    </source>
</evidence>
<dbReference type="EMBL" id="VSSR01000006">
    <property type="protein sequence ID" value="TYL87790.1"/>
    <property type="molecule type" value="Genomic_DNA"/>
</dbReference>
<evidence type="ECO:0008006" key="4">
    <source>
        <dbReference type="Google" id="ProtNLM"/>
    </source>
</evidence>
<reference evidence="2 3" key="1">
    <citation type="submission" date="2019-08" db="EMBL/GenBank/DDBJ databases">
        <title>Bradyrhizobium hipponensis sp. nov., a rhizobium isolated from a Lupinus angustifolius root nodule in Tunisia.</title>
        <authorList>
            <person name="Off K."/>
            <person name="Rejili M."/>
            <person name="Mars M."/>
            <person name="Brachmann A."/>
            <person name="Marin M."/>
        </authorList>
    </citation>
    <scope>NUCLEOTIDE SEQUENCE [LARGE SCALE GENOMIC DNA]</scope>
    <source>
        <strain evidence="2 3">CTAW11</strain>
    </source>
</reference>
<dbReference type="RefSeq" id="WP_148749311.1">
    <property type="nucleotide sequence ID" value="NZ_VSSR01000006.1"/>
</dbReference>
<feature type="signal peptide" evidence="1">
    <location>
        <begin position="1"/>
        <end position="20"/>
    </location>
</feature>